<dbReference type="Gene3D" id="3.30.1330.60">
    <property type="entry name" value="OmpA-like domain"/>
    <property type="match status" value="2"/>
</dbReference>
<feature type="region of interest" description="Disordered" evidence="2">
    <location>
        <begin position="58"/>
        <end position="88"/>
    </location>
</feature>
<sequence length="708" mass="75603">MAVDLKKAEVDALFQEVERLEAAVDVAVENEKTTKEKMETAIISCKVAEEKLKEAAEAASKTSASMSGATEERKKLQGQTAEARTEVAAAREGVRRYGGSGAGTGEEEPPTFDKPAEIVKDDAALAAVSSVSERELGEVRKLARPPQLVRRALELVQVLLKAAEGKNVKVSAPGEEADWAELQTMLSRPDFIKRVLALNALDLSKRTDLLDRVSERWPALKEAVGTTAAPRWKKTDVMNKLGLRNQLVAAAAKGGGGAAAAAAEVGTEGDEEGAMPPTPGGRGGVGLIAAVKAAAAENKADGPALTVEAVEYASRPCGAIFRWCAAVLVAAMSMGRNREAAQAVLDAALTKLNGLSGALAAAEAFAAELGAEDAQLVAASKAAQRNLDLCQGMRMSTGTAHSAAIMALEEARRKAREAFERAKLEDAAFGRLREELERKQKERELKEAEAKLAEAGKLPIKHAPPKPPATDQLCWLHELQMTEVKPLEFQMAATTLPVDAHVSLAKVAKELQRMPSLRLHIAGHAQADEDPKLSAQRAQAVGAALIALGTLPSRLRAKGYGASVSLSSAMKARQGIKTDRRVGVHAIAELGTRYGIEFPARESTITERSHEMLKEVAKLLDEHKALKLSVEGHTDDREYSAAENAKLSVQRAHAVCRALDALGVDVARLVPHGFGATLPLQDNSSEDGRQRNRRVQFLVIPNVNPQQR</sequence>
<proteinExistence type="predicted"/>
<organism evidence="4 5">
    <name type="scientific">Chrysochromulina tobinii</name>
    <dbReference type="NCBI Taxonomy" id="1460289"/>
    <lineage>
        <taxon>Eukaryota</taxon>
        <taxon>Haptista</taxon>
        <taxon>Haptophyta</taxon>
        <taxon>Prymnesiophyceae</taxon>
        <taxon>Prymnesiales</taxon>
        <taxon>Chrysochromulinaceae</taxon>
        <taxon>Chrysochromulina</taxon>
    </lineage>
</organism>
<dbReference type="PROSITE" id="PS51123">
    <property type="entry name" value="OMPA_2"/>
    <property type="match status" value="2"/>
</dbReference>
<dbReference type="PANTHER" id="PTHR30329:SF21">
    <property type="entry name" value="LIPOPROTEIN YIAD-RELATED"/>
    <property type="match status" value="1"/>
</dbReference>
<dbReference type="OrthoDB" id="6408603at2759"/>
<feature type="compositionally biased region" description="Low complexity" evidence="2">
    <location>
        <begin position="58"/>
        <end position="67"/>
    </location>
</feature>
<evidence type="ECO:0000313" key="5">
    <source>
        <dbReference type="Proteomes" id="UP000037460"/>
    </source>
</evidence>
<dbReference type="InterPro" id="IPR006665">
    <property type="entry name" value="OmpA-like"/>
</dbReference>
<evidence type="ECO:0000256" key="2">
    <source>
        <dbReference type="SAM" id="MobiDB-lite"/>
    </source>
</evidence>
<name>A0A0M0JU13_9EUKA</name>
<dbReference type="PANTHER" id="PTHR30329">
    <property type="entry name" value="STATOR ELEMENT OF FLAGELLAR MOTOR COMPLEX"/>
    <property type="match status" value="1"/>
</dbReference>
<dbReference type="AlphaFoldDB" id="A0A0M0JU13"/>
<keyword evidence="1" id="KW-0175">Coiled coil</keyword>
<protein>
    <recommendedName>
        <fullName evidence="3">OmpA-like domain-containing protein</fullName>
    </recommendedName>
</protein>
<evidence type="ECO:0000256" key="1">
    <source>
        <dbReference type="SAM" id="Coils"/>
    </source>
</evidence>
<accession>A0A0M0JU13</accession>
<dbReference type="Pfam" id="PF00691">
    <property type="entry name" value="OmpA"/>
    <property type="match status" value="2"/>
</dbReference>
<comment type="caution">
    <text evidence="4">The sequence shown here is derived from an EMBL/GenBank/DDBJ whole genome shotgun (WGS) entry which is preliminary data.</text>
</comment>
<keyword evidence="5" id="KW-1185">Reference proteome</keyword>
<dbReference type="Proteomes" id="UP000037460">
    <property type="component" value="Unassembled WGS sequence"/>
</dbReference>
<dbReference type="SUPFAM" id="SSF103088">
    <property type="entry name" value="OmpA-like"/>
    <property type="match status" value="2"/>
</dbReference>
<feature type="domain" description="OmpA-like" evidence="3">
    <location>
        <begin position="585"/>
        <end position="703"/>
    </location>
</feature>
<dbReference type="CDD" id="cd07185">
    <property type="entry name" value="OmpA_C-like"/>
    <property type="match status" value="1"/>
</dbReference>
<evidence type="ECO:0000313" key="4">
    <source>
        <dbReference type="EMBL" id="KOO30181.1"/>
    </source>
</evidence>
<feature type="coiled-coil region" evidence="1">
    <location>
        <begin position="405"/>
        <end position="458"/>
    </location>
</feature>
<feature type="domain" description="OmpA-like" evidence="3">
    <location>
        <begin position="476"/>
        <end position="590"/>
    </location>
</feature>
<dbReference type="Gene3D" id="1.20.920.60">
    <property type="match status" value="1"/>
</dbReference>
<dbReference type="InterPro" id="IPR036737">
    <property type="entry name" value="OmpA-like_sf"/>
</dbReference>
<dbReference type="EMBL" id="JWZX01002271">
    <property type="protein sequence ID" value="KOO30181.1"/>
    <property type="molecule type" value="Genomic_DNA"/>
</dbReference>
<feature type="coiled-coil region" evidence="1">
    <location>
        <begin position="3"/>
        <end position="30"/>
    </location>
</feature>
<dbReference type="InterPro" id="IPR050330">
    <property type="entry name" value="Bact_OuterMem_StrucFunc"/>
</dbReference>
<evidence type="ECO:0000259" key="3">
    <source>
        <dbReference type="PROSITE" id="PS51123"/>
    </source>
</evidence>
<gene>
    <name evidence="4" type="ORF">Ctob_007388</name>
</gene>
<reference evidence="5" key="1">
    <citation type="journal article" date="2015" name="PLoS Genet.">
        <title>Genome Sequence and Transcriptome Analyses of Chrysochromulina tobin: Metabolic Tools for Enhanced Algal Fitness in the Prominent Order Prymnesiales (Haptophyceae).</title>
        <authorList>
            <person name="Hovde B.T."/>
            <person name="Deodato C.R."/>
            <person name="Hunsperger H.M."/>
            <person name="Ryken S.A."/>
            <person name="Yost W."/>
            <person name="Jha R.K."/>
            <person name="Patterson J."/>
            <person name="Monnat R.J. Jr."/>
            <person name="Barlow S.B."/>
            <person name="Starkenburg S.R."/>
            <person name="Cattolico R.A."/>
        </authorList>
    </citation>
    <scope>NUCLEOTIDE SEQUENCE</scope>
    <source>
        <strain evidence="5">CCMP291</strain>
    </source>
</reference>